<dbReference type="Gene3D" id="3.15.10.10">
    <property type="entry name" value="Bactericidal permeability-increasing protein, domain 1"/>
    <property type="match status" value="1"/>
</dbReference>
<dbReference type="GO" id="GO:0008289">
    <property type="term" value="F:lipid binding"/>
    <property type="evidence" value="ECO:0007669"/>
    <property type="project" value="InterPro"/>
</dbReference>
<proteinExistence type="predicted"/>
<sequence>MFDTLFSSIDDSAGMCLSTVFLVSESSEAKINIDEPITVSVTPKIWRLLETKGHIINSVLSSIQFPEFDGKEHLVKYRVWGGRIEHFHVPSSGVTFQDVNNGVRIRISGVQFAASVNGRVEIGKKVFGKWVRIARMSGEIKAKSENVNMEVNLVWNDFNFIPTVTMSSNVRVDFTRHLRTLNFLRSRVQKMVNSKVNSEVPRKASLVDAIQGKVNPRLQKLKQKVADMGITHYGLDWRIQNKILYVTLKTKNNGEVSTVESSNKMICIDASILDALQLLNRKKRGLGKKLRKLRDKIFGRKREGSNPPPPPPPTSPTPPVITSFSSF</sequence>
<gene>
    <name evidence="2" type="ORF">OESDEN_10475</name>
</gene>
<dbReference type="AlphaFoldDB" id="A0A0B1T1Q0"/>
<feature type="compositionally biased region" description="Basic and acidic residues" evidence="1">
    <location>
        <begin position="295"/>
        <end position="304"/>
    </location>
</feature>
<feature type="compositionally biased region" description="Pro residues" evidence="1">
    <location>
        <begin position="306"/>
        <end position="319"/>
    </location>
</feature>
<dbReference type="EMBL" id="KN553879">
    <property type="protein sequence ID" value="KHJ89692.1"/>
    <property type="molecule type" value="Genomic_DNA"/>
</dbReference>
<evidence type="ECO:0000313" key="3">
    <source>
        <dbReference type="Proteomes" id="UP000053660"/>
    </source>
</evidence>
<keyword evidence="3" id="KW-1185">Reference proteome</keyword>
<reference evidence="2 3" key="1">
    <citation type="submission" date="2014-03" db="EMBL/GenBank/DDBJ databases">
        <title>Draft genome of the hookworm Oesophagostomum dentatum.</title>
        <authorList>
            <person name="Mitreva M."/>
        </authorList>
    </citation>
    <scope>NUCLEOTIDE SEQUENCE [LARGE SCALE GENOMIC DNA]</scope>
    <source>
        <strain evidence="2 3">OD-Hann</strain>
    </source>
</reference>
<accession>A0A0B1T1Q0</accession>
<organism evidence="2 3">
    <name type="scientific">Oesophagostomum dentatum</name>
    <name type="common">Nodular worm</name>
    <dbReference type="NCBI Taxonomy" id="61180"/>
    <lineage>
        <taxon>Eukaryota</taxon>
        <taxon>Metazoa</taxon>
        <taxon>Ecdysozoa</taxon>
        <taxon>Nematoda</taxon>
        <taxon>Chromadorea</taxon>
        <taxon>Rhabditida</taxon>
        <taxon>Rhabditina</taxon>
        <taxon>Rhabditomorpha</taxon>
        <taxon>Strongyloidea</taxon>
        <taxon>Strongylidae</taxon>
        <taxon>Oesophagostomum</taxon>
    </lineage>
</organism>
<dbReference type="SUPFAM" id="SSF55394">
    <property type="entry name" value="Bactericidal permeability-increasing protein, BPI"/>
    <property type="match status" value="1"/>
</dbReference>
<dbReference type="InterPro" id="IPR017943">
    <property type="entry name" value="Bactericidal_perm-incr_a/b_dom"/>
</dbReference>
<name>A0A0B1T1Q0_OESDE</name>
<evidence type="ECO:0008006" key="4">
    <source>
        <dbReference type="Google" id="ProtNLM"/>
    </source>
</evidence>
<feature type="region of interest" description="Disordered" evidence="1">
    <location>
        <begin position="292"/>
        <end position="327"/>
    </location>
</feature>
<evidence type="ECO:0000313" key="2">
    <source>
        <dbReference type="EMBL" id="KHJ89692.1"/>
    </source>
</evidence>
<dbReference type="OrthoDB" id="5832776at2759"/>
<evidence type="ECO:0000256" key="1">
    <source>
        <dbReference type="SAM" id="MobiDB-lite"/>
    </source>
</evidence>
<dbReference type="Proteomes" id="UP000053660">
    <property type="component" value="Unassembled WGS sequence"/>
</dbReference>
<protein>
    <recommendedName>
        <fullName evidence="4">LBP / BPI / CETP family protein</fullName>
    </recommendedName>
</protein>